<sequence length="571" mass="60375">MPYGLVMGTEPAEKLQNAIQTELKRRGYGEDDADDVMSEYITIMLINNKTPEQITAELEDVFSSGADYDASFTDWIFAEAARIAAPESQPAASTSQPAPRDTPQTQPVKEQAAPPRPAPQEAPQPIPSTSQVGSKRTLSARSPSPTSLTHPNKTRRTDAPPTGPRSMHRNEGGRSLLERMGPRSRPNFGRDEIQARIEAVTNQQLQQHQSPEMIAAMSGFNNGMGGMMMGGDMNAAMGGMVNPLALQEMMMGQMALMAQMANNMGMLSQSNQMMMGQNGFPAMNGANGGGFDNGQNNMGHQQGAGSFRGGARGRGRGGAASTGGRWVPDGEQTPSQAESTTPAPIAAPTPKPATEAASNTARPGFVPPERPQSPTLCKFALKCTNPLCRYSHPSPVATPESGVVLSNDACEAGKNCKDKDCIKAHVSPAVANGAPIPVPHTIPEPVITHPSKPLCRYGAGCLRIHSGCPFTHPKTASSNGHFNQQCRFGAGCTRAACPFQHPQGRVLPTTFHRGLSTNTPATQVPVPETGSIGAASPHKSVVFNKSTPLAKTAVEAEKKMEKETAEVQAAA</sequence>
<dbReference type="PANTHER" id="PTHR14738">
    <property type="entry name" value="ZINC FINGER CCCH DOMAIN-CONTAINING PROTEIN 14"/>
    <property type="match status" value="1"/>
</dbReference>
<evidence type="ECO:0000256" key="3">
    <source>
        <dbReference type="ARBA" id="ARBA00022723"/>
    </source>
</evidence>
<name>A0A0H2S0U7_9AGAM</name>
<keyword evidence="4" id="KW-0677">Repeat</keyword>
<dbReference type="EMBL" id="KQ085902">
    <property type="protein sequence ID" value="KLO17624.1"/>
    <property type="molecule type" value="Genomic_DNA"/>
</dbReference>
<dbReference type="Proteomes" id="UP000053477">
    <property type="component" value="Unassembled WGS sequence"/>
</dbReference>
<evidence type="ECO:0000256" key="8">
    <source>
        <dbReference type="SAM" id="MobiDB-lite"/>
    </source>
</evidence>
<dbReference type="Pfam" id="PF21803">
    <property type="entry name" value="Nab2-zf4"/>
    <property type="match status" value="1"/>
</dbReference>
<accession>A0A0H2S0U7</accession>
<evidence type="ECO:0000313" key="10">
    <source>
        <dbReference type="EMBL" id="KLO17624.1"/>
    </source>
</evidence>
<dbReference type="GO" id="GO:0008270">
    <property type="term" value="F:zinc ion binding"/>
    <property type="evidence" value="ECO:0007669"/>
    <property type="project" value="UniProtKB-KW"/>
</dbReference>
<dbReference type="PANTHER" id="PTHR14738:SF29">
    <property type="entry name" value="ZINC FINGER CCCH DOMAIN-CONTAINING PROTEIN 14"/>
    <property type="match status" value="1"/>
</dbReference>
<evidence type="ECO:0000256" key="2">
    <source>
        <dbReference type="ARBA" id="ARBA00008423"/>
    </source>
</evidence>
<evidence type="ECO:0000256" key="7">
    <source>
        <dbReference type="ARBA" id="ARBA00023242"/>
    </source>
</evidence>
<dbReference type="Gene3D" id="4.10.1000.30">
    <property type="match status" value="1"/>
</dbReference>
<feature type="compositionally biased region" description="Basic and acidic residues" evidence="8">
    <location>
        <begin position="168"/>
        <end position="181"/>
    </location>
</feature>
<feature type="compositionally biased region" description="Pro residues" evidence="8">
    <location>
        <begin position="114"/>
        <end position="126"/>
    </location>
</feature>
<keyword evidence="11" id="KW-1185">Reference proteome</keyword>
<keyword evidence="7" id="KW-0539">Nucleus</keyword>
<proteinExistence type="inferred from homology"/>
<dbReference type="InParanoid" id="A0A0H2S0U7"/>
<dbReference type="STRING" id="27342.A0A0H2S0U7"/>
<dbReference type="GO" id="GO:0008143">
    <property type="term" value="F:poly(A) binding"/>
    <property type="evidence" value="ECO:0007669"/>
    <property type="project" value="InterPro"/>
</dbReference>
<feature type="compositionally biased region" description="Polar residues" evidence="8">
    <location>
        <begin position="90"/>
        <end position="108"/>
    </location>
</feature>
<feature type="region of interest" description="Disordered" evidence="8">
    <location>
        <begin position="288"/>
        <end position="370"/>
    </location>
</feature>
<protein>
    <recommendedName>
        <fullName evidence="9">Nab2 type CCCH zinc finger 4 domain-containing protein</fullName>
    </recommendedName>
</protein>
<dbReference type="Gene3D" id="1.10.340.40">
    <property type="entry name" value="Nuclear abundant poly(A) RNA-bind protein 2, N-terminal domain"/>
    <property type="match status" value="1"/>
</dbReference>
<dbReference type="GO" id="GO:0043488">
    <property type="term" value="P:regulation of mRNA stability"/>
    <property type="evidence" value="ECO:0007669"/>
    <property type="project" value="InterPro"/>
</dbReference>
<keyword evidence="5" id="KW-0863">Zinc-finger</keyword>
<dbReference type="GO" id="GO:0005737">
    <property type="term" value="C:cytoplasm"/>
    <property type="evidence" value="ECO:0007669"/>
    <property type="project" value="TreeGrafter"/>
</dbReference>
<evidence type="ECO:0000259" key="9">
    <source>
        <dbReference type="Pfam" id="PF21803"/>
    </source>
</evidence>
<evidence type="ECO:0000256" key="5">
    <source>
        <dbReference type="ARBA" id="ARBA00022771"/>
    </source>
</evidence>
<dbReference type="InterPro" id="IPR043094">
    <property type="entry name" value="Nab2/ZC3H14_N_sf"/>
</dbReference>
<dbReference type="InterPro" id="IPR049017">
    <property type="entry name" value="Nab2_Znf4"/>
</dbReference>
<evidence type="ECO:0000256" key="4">
    <source>
        <dbReference type="ARBA" id="ARBA00022737"/>
    </source>
</evidence>
<evidence type="ECO:0000256" key="6">
    <source>
        <dbReference type="ARBA" id="ARBA00022833"/>
    </source>
</evidence>
<feature type="compositionally biased region" description="Gly residues" evidence="8">
    <location>
        <begin position="306"/>
        <end position="321"/>
    </location>
</feature>
<feature type="region of interest" description="Disordered" evidence="8">
    <location>
        <begin position="86"/>
        <end position="188"/>
    </location>
</feature>
<dbReference type="Pfam" id="PF14608">
    <property type="entry name" value="zf-CCCH_2"/>
    <property type="match status" value="3"/>
</dbReference>
<comment type="subcellular location">
    <subcellularLocation>
        <location evidence="1">Nucleus</location>
    </subcellularLocation>
</comment>
<reference evidence="10 11" key="1">
    <citation type="submission" date="2015-04" db="EMBL/GenBank/DDBJ databases">
        <title>Complete genome sequence of Schizopora paradoxa KUC8140, a cosmopolitan wood degrader in East Asia.</title>
        <authorList>
            <consortium name="DOE Joint Genome Institute"/>
            <person name="Min B."/>
            <person name="Park H."/>
            <person name="Jang Y."/>
            <person name="Kim J.-J."/>
            <person name="Kim K.H."/>
            <person name="Pangilinan J."/>
            <person name="Lipzen A."/>
            <person name="Riley R."/>
            <person name="Grigoriev I.V."/>
            <person name="Spatafora J.W."/>
            <person name="Choi I.-G."/>
        </authorList>
    </citation>
    <scope>NUCLEOTIDE SEQUENCE [LARGE SCALE GENOMIC DNA]</scope>
    <source>
        <strain evidence="10 11">KUC8140</strain>
    </source>
</reference>
<dbReference type="Gene3D" id="4.10.1000.40">
    <property type="match status" value="1"/>
</dbReference>
<feature type="compositionally biased region" description="Polar residues" evidence="8">
    <location>
        <begin position="128"/>
        <end position="151"/>
    </location>
</feature>
<organism evidence="10 11">
    <name type="scientific">Schizopora paradoxa</name>
    <dbReference type="NCBI Taxonomy" id="27342"/>
    <lineage>
        <taxon>Eukaryota</taxon>
        <taxon>Fungi</taxon>
        <taxon>Dikarya</taxon>
        <taxon>Basidiomycota</taxon>
        <taxon>Agaricomycotina</taxon>
        <taxon>Agaricomycetes</taxon>
        <taxon>Hymenochaetales</taxon>
        <taxon>Schizoporaceae</taxon>
        <taxon>Schizopora</taxon>
    </lineage>
</organism>
<evidence type="ECO:0000256" key="1">
    <source>
        <dbReference type="ARBA" id="ARBA00004123"/>
    </source>
</evidence>
<gene>
    <name evidence="10" type="ORF">SCHPADRAFT_994144</name>
</gene>
<dbReference type="AlphaFoldDB" id="A0A0H2S0U7"/>
<evidence type="ECO:0000313" key="11">
    <source>
        <dbReference type="Proteomes" id="UP000053477"/>
    </source>
</evidence>
<dbReference type="InterPro" id="IPR040366">
    <property type="entry name" value="Nab2/ZC3H14"/>
</dbReference>
<feature type="domain" description="Nab2 type CCCH zinc finger 4" evidence="9">
    <location>
        <begin position="404"/>
        <end position="425"/>
    </location>
</feature>
<comment type="similarity">
    <text evidence="2">Belongs to the ZC3H14 family.</text>
</comment>
<keyword evidence="3" id="KW-0479">Metal-binding</keyword>
<keyword evidence="6" id="KW-0862">Zinc</keyword>
<dbReference type="OrthoDB" id="438553at2759"/>
<dbReference type="GO" id="GO:0005634">
    <property type="term" value="C:nucleus"/>
    <property type="evidence" value="ECO:0007669"/>
    <property type="project" value="UniProtKB-SubCell"/>
</dbReference>